<dbReference type="InterPro" id="IPR036390">
    <property type="entry name" value="WH_DNA-bd_sf"/>
</dbReference>
<dbReference type="GO" id="GO:0043565">
    <property type="term" value="F:sequence-specific DNA binding"/>
    <property type="evidence" value="ECO:0007669"/>
    <property type="project" value="TreeGrafter"/>
</dbReference>
<evidence type="ECO:0000313" key="6">
    <source>
        <dbReference type="EMBL" id="SEE95575.1"/>
    </source>
</evidence>
<dbReference type="AlphaFoldDB" id="A0A0J6FZ16"/>
<keyword evidence="3 6" id="KW-0238">DNA-binding</keyword>
<evidence type="ECO:0000259" key="5">
    <source>
        <dbReference type="PROSITE" id="PS50931"/>
    </source>
</evidence>
<dbReference type="InterPro" id="IPR036388">
    <property type="entry name" value="WH-like_DNA-bd_sf"/>
</dbReference>
<evidence type="ECO:0000256" key="2">
    <source>
        <dbReference type="ARBA" id="ARBA00023015"/>
    </source>
</evidence>
<dbReference type="Gene3D" id="3.40.190.290">
    <property type="match status" value="1"/>
</dbReference>
<feature type="domain" description="HTH lysR-type" evidence="5">
    <location>
        <begin position="13"/>
        <end position="62"/>
    </location>
</feature>
<comment type="similarity">
    <text evidence="1">Belongs to the LysR transcriptional regulatory family.</text>
</comment>
<keyword evidence="7" id="KW-1185">Reference proteome</keyword>
<accession>A0A0J6FZ16</accession>
<dbReference type="GO" id="GO:0003700">
    <property type="term" value="F:DNA-binding transcription factor activity"/>
    <property type="evidence" value="ECO:0007669"/>
    <property type="project" value="InterPro"/>
</dbReference>
<evidence type="ECO:0000256" key="3">
    <source>
        <dbReference type="ARBA" id="ARBA00023125"/>
    </source>
</evidence>
<organism evidence="6 7">
    <name type="scientific">Pseudomonas deceptionensis</name>
    <dbReference type="NCBI Taxonomy" id="882211"/>
    <lineage>
        <taxon>Bacteria</taxon>
        <taxon>Pseudomonadati</taxon>
        <taxon>Pseudomonadota</taxon>
        <taxon>Gammaproteobacteria</taxon>
        <taxon>Pseudomonadales</taxon>
        <taxon>Pseudomonadaceae</taxon>
        <taxon>Pseudomonas</taxon>
    </lineage>
</organism>
<dbReference type="OrthoDB" id="9815676at2"/>
<dbReference type="RefSeq" id="WP_048362001.1">
    <property type="nucleotide sequence ID" value="NZ_FNUD01000002.1"/>
</dbReference>
<dbReference type="Proteomes" id="UP000183613">
    <property type="component" value="Unassembled WGS sequence"/>
</dbReference>
<evidence type="ECO:0000256" key="4">
    <source>
        <dbReference type="ARBA" id="ARBA00023163"/>
    </source>
</evidence>
<protein>
    <submittedName>
        <fullName evidence="6">DNA-binding transcriptional regulator, LysR family</fullName>
    </submittedName>
</protein>
<dbReference type="PATRIC" id="fig|882211.3.peg.4408"/>
<gene>
    <name evidence="6" type="ORF">SAMN04489800_3093</name>
</gene>
<dbReference type="GO" id="GO:0006351">
    <property type="term" value="P:DNA-templated transcription"/>
    <property type="evidence" value="ECO:0007669"/>
    <property type="project" value="TreeGrafter"/>
</dbReference>
<dbReference type="InterPro" id="IPR005119">
    <property type="entry name" value="LysR_subst-bd"/>
</dbReference>
<evidence type="ECO:0000313" key="7">
    <source>
        <dbReference type="Proteomes" id="UP000183613"/>
    </source>
</evidence>
<dbReference type="Gene3D" id="1.10.10.10">
    <property type="entry name" value="Winged helix-like DNA-binding domain superfamily/Winged helix DNA-binding domain"/>
    <property type="match status" value="1"/>
</dbReference>
<dbReference type="CDD" id="cd08422">
    <property type="entry name" value="PBP2_CrgA_like"/>
    <property type="match status" value="1"/>
</dbReference>
<comment type="caution">
    <text evidence="6">The sequence shown here is derived from an EMBL/GenBank/DDBJ whole genome shotgun (WGS) entry which is preliminary data.</text>
</comment>
<name>A0A0J6FZ16_PSEDM</name>
<dbReference type="EMBL" id="FNUD01000002">
    <property type="protein sequence ID" value="SEE95575.1"/>
    <property type="molecule type" value="Genomic_DNA"/>
</dbReference>
<proteinExistence type="inferred from homology"/>
<keyword evidence="4" id="KW-0804">Transcription</keyword>
<dbReference type="SUPFAM" id="SSF46785">
    <property type="entry name" value="Winged helix' DNA-binding domain"/>
    <property type="match status" value="1"/>
</dbReference>
<dbReference type="PROSITE" id="PS50931">
    <property type="entry name" value="HTH_LYSR"/>
    <property type="match status" value="1"/>
</dbReference>
<dbReference type="InterPro" id="IPR058163">
    <property type="entry name" value="LysR-type_TF_proteobact-type"/>
</dbReference>
<reference evidence="6" key="1">
    <citation type="submission" date="2016-10" db="EMBL/GenBank/DDBJ databases">
        <authorList>
            <person name="Varghese N."/>
            <person name="Submissions S."/>
        </authorList>
    </citation>
    <scope>NUCLEOTIDE SEQUENCE [LARGE SCALE GENOMIC DNA]</scope>
    <source>
        <strain evidence="6">LMG 25555</strain>
    </source>
</reference>
<dbReference type="Pfam" id="PF00126">
    <property type="entry name" value="HTH_1"/>
    <property type="match status" value="1"/>
</dbReference>
<dbReference type="PANTHER" id="PTHR30537">
    <property type="entry name" value="HTH-TYPE TRANSCRIPTIONAL REGULATOR"/>
    <property type="match status" value="1"/>
</dbReference>
<dbReference type="Pfam" id="PF03466">
    <property type="entry name" value="LysR_substrate"/>
    <property type="match status" value="1"/>
</dbReference>
<evidence type="ECO:0000256" key="1">
    <source>
        <dbReference type="ARBA" id="ARBA00009437"/>
    </source>
</evidence>
<dbReference type="InterPro" id="IPR000847">
    <property type="entry name" value="LysR_HTH_N"/>
</dbReference>
<keyword evidence="2" id="KW-0805">Transcription regulation</keyword>
<dbReference type="PANTHER" id="PTHR30537:SF5">
    <property type="entry name" value="HTH-TYPE TRANSCRIPTIONAL ACTIVATOR TTDR-RELATED"/>
    <property type="match status" value="1"/>
</dbReference>
<dbReference type="SUPFAM" id="SSF53850">
    <property type="entry name" value="Periplasmic binding protein-like II"/>
    <property type="match status" value="1"/>
</dbReference>
<sequence>MGKPNILDGIPELVATVEGGSFSAAAKILDSSVANLSRKVGALESRLGQQLLQRTARGCIPTEAGQAFYKQCRGLMDGIEEAHDEVRLGRSQLRGNIKISLAGHFAETTLPPLLAEFALAYPGIHLFINVTARNVDLVSEGVDISVRLGPLADSNLIAKRLITFPLRTLIAPSLLTSVSGCKHPGELPPALCLSLLGRRWSYRKGKSVHHLQPMGRVGSDSGLALVAAARSGLGIIQVPSYYGNGEVKRGKLIPMFGDWQSEDEFEFFLVFPPTRYIPERVRTLANFLQNRLGFTDQPDS</sequence>